<protein>
    <submittedName>
        <fullName evidence="1">Uncharacterized protein</fullName>
    </submittedName>
</protein>
<organism evidence="1 2">
    <name type="scientific">Trifolium medium</name>
    <dbReference type="NCBI Taxonomy" id="97028"/>
    <lineage>
        <taxon>Eukaryota</taxon>
        <taxon>Viridiplantae</taxon>
        <taxon>Streptophyta</taxon>
        <taxon>Embryophyta</taxon>
        <taxon>Tracheophyta</taxon>
        <taxon>Spermatophyta</taxon>
        <taxon>Magnoliopsida</taxon>
        <taxon>eudicotyledons</taxon>
        <taxon>Gunneridae</taxon>
        <taxon>Pentapetalae</taxon>
        <taxon>rosids</taxon>
        <taxon>fabids</taxon>
        <taxon>Fabales</taxon>
        <taxon>Fabaceae</taxon>
        <taxon>Papilionoideae</taxon>
        <taxon>50 kb inversion clade</taxon>
        <taxon>NPAAA clade</taxon>
        <taxon>Hologalegina</taxon>
        <taxon>IRL clade</taxon>
        <taxon>Trifolieae</taxon>
        <taxon>Trifolium</taxon>
    </lineage>
</organism>
<sequence length="19" mass="2102">MATTQSAEHTGSHHYSTQQ</sequence>
<evidence type="ECO:0000313" key="2">
    <source>
        <dbReference type="Proteomes" id="UP000265520"/>
    </source>
</evidence>
<proteinExistence type="predicted"/>
<name>A0A392UB61_9FABA</name>
<evidence type="ECO:0000313" key="1">
    <source>
        <dbReference type="EMBL" id="MCI70753.1"/>
    </source>
</evidence>
<reference evidence="1 2" key="1">
    <citation type="journal article" date="2018" name="Front. Plant Sci.">
        <title>Red Clover (Trifolium pratense) and Zigzag Clover (T. medium) - A Picture of Genomic Similarities and Differences.</title>
        <authorList>
            <person name="Dluhosova J."/>
            <person name="Istvanek J."/>
            <person name="Nedelnik J."/>
            <person name="Repkova J."/>
        </authorList>
    </citation>
    <scope>NUCLEOTIDE SEQUENCE [LARGE SCALE GENOMIC DNA]</scope>
    <source>
        <strain evidence="2">cv. 10/8</strain>
        <tissue evidence="1">Leaf</tissue>
    </source>
</reference>
<comment type="caution">
    <text evidence="1">The sequence shown here is derived from an EMBL/GenBank/DDBJ whole genome shotgun (WGS) entry which is preliminary data.</text>
</comment>
<dbReference type="AlphaFoldDB" id="A0A392UB61"/>
<dbReference type="EMBL" id="LXQA010782333">
    <property type="protein sequence ID" value="MCI70753.1"/>
    <property type="molecule type" value="Genomic_DNA"/>
</dbReference>
<accession>A0A392UB61</accession>
<feature type="non-terminal residue" evidence="1">
    <location>
        <position position="19"/>
    </location>
</feature>
<dbReference type="Proteomes" id="UP000265520">
    <property type="component" value="Unassembled WGS sequence"/>
</dbReference>
<keyword evidence="2" id="KW-1185">Reference proteome</keyword>